<organism evidence="1 2">
    <name type="scientific">Chaetomium tenue</name>
    <dbReference type="NCBI Taxonomy" id="1854479"/>
    <lineage>
        <taxon>Eukaryota</taxon>
        <taxon>Fungi</taxon>
        <taxon>Dikarya</taxon>
        <taxon>Ascomycota</taxon>
        <taxon>Pezizomycotina</taxon>
        <taxon>Sordariomycetes</taxon>
        <taxon>Sordariomycetidae</taxon>
        <taxon>Sordariales</taxon>
        <taxon>Chaetomiaceae</taxon>
        <taxon>Chaetomium</taxon>
    </lineage>
</organism>
<evidence type="ECO:0000313" key="2">
    <source>
        <dbReference type="Proteomes" id="UP000724584"/>
    </source>
</evidence>
<protein>
    <submittedName>
        <fullName evidence="1">Uncharacterized protein</fullName>
    </submittedName>
</protein>
<keyword evidence="2" id="KW-1185">Reference proteome</keyword>
<sequence>MGDAVNESVIEGTASQASARVICEEFLKVLSREEVEQPMIWYPKPLPLRPILAIPALPAPALGLGHHQTGSGEKRSGEGEDKKKEKTGKEKEKKAKEKNGDKLPPIAGYAGDPDLVDVPVYFCGEGYTGEDRQALAWAAEVMHLAQLPPVEVAGGGVDEVCRLEVLRRCKPAAVIAGPCVVDSDSESGGDLGDGIKTLLVDDYEEFKLDKGRAPHTIGPSHLYIRKDIVDLAEREAIVPPYPVTFPHDYPYDNKSWYLDKLRKNGSGKVVRCEETS</sequence>
<reference evidence="1 2" key="1">
    <citation type="journal article" date="2021" name="Nat. Commun.">
        <title>Genetic determinants of endophytism in the Arabidopsis root mycobiome.</title>
        <authorList>
            <person name="Mesny F."/>
            <person name="Miyauchi S."/>
            <person name="Thiergart T."/>
            <person name="Pickel B."/>
            <person name="Atanasova L."/>
            <person name="Karlsson M."/>
            <person name="Huettel B."/>
            <person name="Barry K.W."/>
            <person name="Haridas S."/>
            <person name="Chen C."/>
            <person name="Bauer D."/>
            <person name="Andreopoulos W."/>
            <person name="Pangilinan J."/>
            <person name="LaButti K."/>
            <person name="Riley R."/>
            <person name="Lipzen A."/>
            <person name="Clum A."/>
            <person name="Drula E."/>
            <person name="Henrissat B."/>
            <person name="Kohler A."/>
            <person name="Grigoriev I.V."/>
            <person name="Martin F.M."/>
            <person name="Hacquard S."/>
        </authorList>
    </citation>
    <scope>NUCLEOTIDE SEQUENCE [LARGE SCALE GENOMIC DNA]</scope>
    <source>
        <strain evidence="1 2">MPI-SDFR-AT-0079</strain>
    </source>
</reference>
<dbReference type="EMBL" id="JAGIZQ010000004">
    <property type="protein sequence ID" value="KAH6632356.1"/>
    <property type="molecule type" value="Genomic_DNA"/>
</dbReference>
<dbReference type="Proteomes" id="UP000724584">
    <property type="component" value="Unassembled WGS sequence"/>
</dbReference>
<comment type="caution">
    <text evidence="1">The sequence shown here is derived from an EMBL/GenBank/DDBJ whole genome shotgun (WGS) entry which is preliminary data.</text>
</comment>
<proteinExistence type="predicted"/>
<name>A0ACB7P829_9PEZI</name>
<evidence type="ECO:0000313" key="1">
    <source>
        <dbReference type="EMBL" id="KAH6632356.1"/>
    </source>
</evidence>
<gene>
    <name evidence="1" type="ORF">F5144DRAFT_650199</name>
</gene>
<accession>A0ACB7P829</accession>